<feature type="domain" description="Ppx/GppA phosphatase N-terminal" evidence="11">
    <location>
        <begin position="31"/>
        <end position="313"/>
    </location>
</feature>
<dbReference type="Gene3D" id="3.30.420.40">
    <property type="match status" value="1"/>
</dbReference>
<organism evidence="13 14">
    <name type="scientific">Vibrio ezurae NBRC 102218</name>
    <dbReference type="NCBI Taxonomy" id="1219080"/>
    <lineage>
        <taxon>Bacteria</taxon>
        <taxon>Pseudomonadati</taxon>
        <taxon>Pseudomonadota</taxon>
        <taxon>Gammaproteobacteria</taxon>
        <taxon>Vibrionales</taxon>
        <taxon>Vibrionaceae</taxon>
        <taxon>Vibrio</taxon>
    </lineage>
</organism>
<dbReference type="InterPro" id="IPR050273">
    <property type="entry name" value="GppA/Ppx_hydrolase"/>
</dbReference>
<dbReference type="InterPro" id="IPR030673">
    <property type="entry name" value="PyroPPase_GppA_Ppx"/>
</dbReference>
<evidence type="ECO:0000313" key="14">
    <source>
        <dbReference type="Proteomes" id="UP000016562"/>
    </source>
</evidence>
<dbReference type="PANTHER" id="PTHR30005:SF14">
    <property type="entry name" value="EXOPOLYPHOSPHATASE"/>
    <property type="match status" value="1"/>
</dbReference>
<keyword evidence="9" id="KW-0472">Membrane</keyword>
<evidence type="ECO:0000256" key="6">
    <source>
        <dbReference type="ARBA" id="ARBA00020416"/>
    </source>
</evidence>
<evidence type="ECO:0000256" key="8">
    <source>
        <dbReference type="ARBA" id="ARBA00022801"/>
    </source>
</evidence>
<dbReference type="InterPro" id="IPR043129">
    <property type="entry name" value="ATPase_NBD"/>
</dbReference>
<dbReference type="PANTHER" id="PTHR30005">
    <property type="entry name" value="EXOPOLYPHOSPHATASE"/>
    <property type="match status" value="1"/>
</dbReference>
<dbReference type="EC" id="3.6.1.11" evidence="5"/>
<dbReference type="Pfam" id="PF02541">
    <property type="entry name" value="Ppx-GppA"/>
    <property type="match status" value="1"/>
</dbReference>
<dbReference type="FunFam" id="3.30.420.40:FF:000023">
    <property type="entry name" value="Guanosine-5'-triphosphate,3'-diphosphate pyrophosphatase"/>
    <property type="match status" value="1"/>
</dbReference>
<evidence type="ECO:0000313" key="13">
    <source>
        <dbReference type="EMBL" id="GAD81160.1"/>
    </source>
</evidence>
<dbReference type="Pfam" id="PF21447">
    <property type="entry name" value="Ppx-GppA_III"/>
    <property type="match status" value="1"/>
</dbReference>
<dbReference type="GO" id="GO:0004309">
    <property type="term" value="F:exopolyphosphatase activity"/>
    <property type="evidence" value="ECO:0007669"/>
    <property type="project" value="UniProtKB-EC"/>
</dbReference>
<evidence type="ECO:0000256" key="5">
    <source>
        <dbReference type="ARBA" id="ARBA00012451"/>
    </source>
</evidence>
<dbReference type="GO" id="GO:0006798">
    <property type="term" value="P:polyphosphate catabolic process"/>
    <property type="evidence" value="ECO:0007669"/>
    <property type="project" value="TreeGrafter"/>
</dbReference>
<evidence type="ECO:0000259" key="12">
    <source>
        <dbReference type="Pfam" id="PF21447"/>
    </source>
</evidence>
<comment type="caution">
    <text evidence="13">The sequence shown here is derived from an EMBL/GenBank/DDBJ whole genome shotgun (WGS) entry which is preliminary data.</text>
</comment>
<proteinExistence type="inferred from homology"/>
<dbReference type="SUPFAM" id="SSF109604">
    <property type="entry name" value="HD-domain/PDEase-like"/>
    <property type="match status" value="1"/>
</dbReference>
<comment type="catalytic activity">
    <reaction evidence="10">
        <text>[phosphate](n) + H2O = [phosphate](n-1) + phosphate + H(+)</text>
        <dbReference type="Rhea" id="RHEA:21528"/>
        <dbReference type="Rhea" id="RHEA-COMP:9859"/>
        <dbReference type="Rhea" id="RHEA-COMP:14279"/>
        <dbReference type="ChEBI" id="CHEBI:15377"/>
        <dbReference type="ChEBI" id="CHEBI:15378"/>
        <dbReference type="ChEBI" id="CHEBI:16838"/>
        <dbReference type="ChEBI" id="CHEBI:43474"/>
        <dbReference type="EC" id="3.6.1.11"/>
    </reaction>
</comment>
<dbReference type="Proteomes" id="UP000016562">
    <property type="component" value="Unassembled WGS sequence"/>
</dbReference>
<name>U3B5E8_9VIBR</name>
<dbReference type="InterPro" id="IPR048950">
    <property type="entry name" value="Ppx_GppA_C"/>
</dbReference>
<evidence type="ECO:0000256" key="4">
    <source>
        <dbReference type="ARBA" id="ARBA00011738"/>
    </source>
</evidence>
<feature type="domain" description="Ppx/GppA phosphatase C-terminal" evidence="12">
    <location>
        <begin position="319"/>
        <end position="495"/>
    </location>
</feature>
<reference evidence="13 14" key="1">
    <citation type="submission" date="2013-09" db="EMBL/GenBank/DDBJ databases">
        <title>Whole genome shotgun sequence of Vibrio ezurae NBRC 102218.</title>
        <authorList>
            <person name="Yoshida I."/>
            <person name="Hosoyama A."/>
            <person name="Numata M."/>
            <person name="Hashimoto M."/>
            <person name="Hosoyama Y."/>
            <person name="Tsuchikane K."/>
            <person name="Noguchi M."/>
            <person name="Hirakata S."/>
            <person name="Ichikawa N."/>
            <person name="Ohji S."/>
            <person name="Yamazoe A."/>
            <person name="Fujita N."/>
        </authorList>
    </citation>
    <scope>NUCLEOTIDE SEQUENCE [LARGE SCALE GENOMIC DNA]</scope>
    <source>
        <strain evidence="13 14">NBRC 102218</strain>
    </source>
</reference>
<dbReference type="EMBL" id="BATM01000052">
    <property type="protein sequence ID" value="GAD81160.1"/>
    <property type="molecule type" value="Genomic_DNA"/>
</dbReference>
<evidence type="ECO:0000256" key="3">
    <source>
        <dbReference type="ARBA" id="ARBA00007125"/>
    </source>
</evidence>
<gene>
    <name evidence="13" type="primary">ppx</name>
    <name evidence="13" type="ORF">VEZ01S_52_00180</name>
</gene>
<keyword evidence="8" id="KW-0378">Hydrolase</keyword>
<evidence type="ECO:0000259" key="11">
    <source>
        <dbReference type="Pfam" id="PF02541"/>
    </source>
</evidence>
<protein>
    <recommendedName>
        <fullName evidence="6">Exopolyphosphatase</fullName>
        <ecNumber evidence="5">3.6.1.11</ecNumber>
    </recommendedName>
</protein>
<dbReference type="Gene3D" id="1.10.3210.10">
    <property type="entry name" value="Hypothetical protein af1432"/>
    <property type="match status" value="1"/>
</dbReference>
<accession>U3B5E8</accession>
<dbReference type="GO" id="GO:0005886">
    <property type="term" value="C:plasma membrane"/>
    <property type="evidence" value="ECO:0007669"/>
    <property type="project" value="UniProtKB-SubCell"/>
</dbReference>
<keyword evidence="7" id="KW-1003">Cell membrane</keyword>
<evidence type="ECO:0000256" key="10">
    <source>
        <dbReference type="ARBA" id="ARBA00047607"/>
    </source>
</evidence>
<dbReference type="AlphaFoldDB" id="U3B5E8"/>
<comment type="subcellular location">
    <subcellularLocation>
        <location evidence="2">Cell membrane</location>
        <topology evidence="2">Peripheral membrane protein</topology>
    </subcellularLocation>
</comment>
<dbReference type="InterPro" id="IPR022371">
    <property type="entry name" value="Exopolyphosphatase"/>
</dbReference>
<dbReference type="Gene3D" id="3.30.420.150">
    <property type="entry name" value="Exopolyphosphatase. Domain 2"/>
    <property type="match status" value="1"/>
</dbReference>
<dbReference type="eggNOG" id="COG0248">
    <property type="taxonomic scope" value="Bacteria"/>
</dbReference>
<sequence length="512" mass="57994">MKQPNSIPSSEAALEKDIAAIDLGSNSFHMVVAKVVGQDLQIVSRHKQRVKLASGLDEHNLLSEESMQRGLDCLAMFAERLEGFKINNVRMVATHTLRIAKNANEFIQRAQQVLPFPIELIPGEEEARLIYLGVAHTQPVSKNKLVIDIGGGSTELIIGEGFDSELVNSQQMGCVSYAHRYFSDQKLNSKNFTHANLAAQRELEFLAKQYKQRGWELALGSSGTVKAIRECLISLGYEDGIVTPKRLKKLVTHLCECKRVDKIAIKGILEERLSVLAPGVAILQAILQSLDIDELHYSPGALREGVMYEMEKKFTHSDIRMRTAENLALKHRIDVEQANRVRAHSKHFLKQVISETDLEKNSELVKLLNWAALLHEVGLSLSYRGYHRHSHYLLQHTNMPGFNSEQQRLIATLARYQRKALKLHEMQDFSLYAKNNILDLIKILRLAIVINVSRNDAKANLWQLTIKGGEWILSHSTPEYFADNSLLISGLEQEQLYWKNAGWTLTLPFHNE</sequence>
<evidence type="ECO:0000256" key="7">
    <source>
        <dbReference type="ARBA" id="ARBA00022475"/>
    </source>
</evidence>
<evidence type="ECO:0000256" key="1">
    <source>
        <dbReference type="ARBA" id="ARBA00001946"/>
    </source>
</evidence>
<evidence type="ECO:0000256" key="2">
    <source>
        <dbReference type="ARBA" id="ARBA00004202"/>
    </source>
</evidence>
<dbReference type="STRING" id="1219080.VEZ01S_52_00180"/>
<comment type="cofactor">
    <cofactor evidence="1">
        <name>Mg(2+)</name>
        <dbReference type="ChEBI" id="CHEBI:18420"/>
    </cofactor>
</comment>
<comment type="similarity">
    <text evidence="3">Belongs to the GppA/Ppx family.</text>
</comment>
<comment type="subunit">
    <text evidence="4">Homodimer.</text>
</comment>
<dbReference type="NCBIfam" id="TIGR03706">
    <property type="entry name" value="exo_poly_only"/>
    <property type="match status" value="1"/>
</dbReference>
<evidence type="ECO:0000256" key="9">
    <source>
        <dbReference type="ARBA" id="ARBA00023136"/>
    </source>
</evidence>
<dbReference type="FunFam" id="3.30.420.150:FF:000001">
    <property type="entry name" value="Guanosine-5'-triphosphate,3'-diphosphate pyrophosphatase"/>
    <property type="match status" value="1"/>
</dbReference>
<dbReference type="PIRSF" id="PIRSF001267">
    <property type="entry name" value="Pyrophosphatase_GppA_Ppx"/>
    <property type="match status" value="1"/>
</dbReference>
<dbReference type="SUPFAM" id="SSF53067">
    <property type="entry name" value="Actin-like ATPase domain"/>
    <property type="match status" value="2"/>
</dbReference>
<dbReference type="InterPro" id="IPR003695">
    <property type="entry name" value="Ppx_GppA_N"/>
</dbReference>
<keyword evidence="14" id="KW-1185">Reference proteome</keyword>